<accession>A0A430G087</accession>
<sequence length="96" mass="10497">MRQYTLSFKVTGEEKQAFAQRCASAGKTQSEMLEQLVLGRVPDEQPLIGVARAHISLIHDLRAGAAAGRLIDAARMNELLTSTRELIAAVRHSLDP</sequence>
<organism evidence="1 2">
    <name type="scientific">Sphingomonas koreensis</name>
    <dbReference type="NCBI Taxonomy" id="93064"/>
    <lineage>
        <taxon>Bacteria</taxon>
        <taxon>Pseudomonadati</taxon>
        <taxon>Pseudomonadota</taxon>
        <taxon>Alphaproteobacteria</taxon>
        <taxon>Sphingomonadales</taxon>
        <taxon>Sphingomonadaceae</taxon>
        <taxon>Sphingomonas</taxon>
    </lineage>
</organism>
<dbReference type="EMBL" id="QQYZ01000020">
    <property type="protein sequence ID" value="RSY79345.1"/>
    <property type="molecule type" value="Genomic_DNA"/>
</dbReference>
<name>A0A430G087_9SPHN</name>
<comment type="caution">
    <text evidence="1">The sequence shown here is derived from an EMBL/GenBank/DDBJ whole genome shotgun (WGS) entry which is preliminary data.</text>
</comment>
<evidence type="ECO:0008006" key="3">
    <source>
        <dbReference type="Google" id="ProtNLM"/>
    </source>
</evidence>
<gene>
    <name evidence="1" type="ORF">DAH66_17420</name>
</gene>
<protein>
    <recommendedName>
        <fullName evidence="3">Mobilization protein</fullName>
    </recommendedName>
</protein>
<reference evidence="1 2" key="1">
    <citation type="submission" date="2018-07" db="EMBL/GenBank/DDBJ databases">
        <title>Genomic and Epidemiologic Investigation of an Indolent Hospital Outbreak.</title>
        <authorList>
            <person name="Johnson R.C."/>
            <person name="Deming C."/>
            <person name="Conlan S."/>
            <person name="Zellmer C.J."/>
            <person name="Michelin A.V."/>
            <person name="Lee-Lin S."/>
            <person name="Thomas P.J."/>
            <person name="Park M."/>
            <person name="Weingarten R.A."/>
            <person name="Less J."/>
            <person name="Dekker J.P."/>
            <person name="Frank K.M."/>
            <person name="Musser K.A."/>
            <person name="Mcquiston J.R."/>
            <person name="Henderson D.K."/>
            <person name="Lau A.F."/>
            <person name="Palmore T.N."/>
            <person name="Segre J.A."/>
        </authorList>
    </citation>
    <scope>NUCLEOTIDE SEQUENCE [LARGE SCALE GENOMIC DNA]</scope>
    <source>
        <strain evidence="1 2">SK-CDC1_0717</strain>
    </source>
</reference>
<dbReference type="Proteomes" id="UP000287746">
    <property type="component" value="Unassembled WGS sequence"/>
</dbReference>
<evidence type="ECO:0000313" key="2">
    <source>
        <dbReference type="Proteomes" id="UP000287746"/>
    </source>
</evidence>
<evidence type="ECO:0000313" key="1">
    <source>
        <dbReference type="EMBL" id="RSY79345.1"/>
    </source>
</evidence>
<dbReference type="AlphaFoldDB" id="A0A430G087"/>
<proteinExistence type="predicted"/>